<evidence type="ECO:0000256" key="5">
    <source>
        <dbReference type="ARBA" id="ARBA00022801"/>
    </source>
</evidence>
<evidence type="ECO:0000256" key="6">
    <source>
        <dbReference type="ARBA" id="ARBA00022833"/>
    </source>
</evidence>
<dbReference type="InterPro" id="IPR002933">
    <property type="entry name" value="Peptidase_M20"/>
</dbReference>
<evidence type="ECO:0000259" key="18">
    <source>
        <dbReference type="Pfam" id="PF07687"/>
    </source>
</evidence>
<feature type="domain" description="Peptidase M20 dimerisation" evidence="18">
    <location>
        <begin position="208"/>
        <end position="277"/>
    </location>
</feature>
<dbReference type="SUPFAM" id="SSF53187">
    <property type="entry name" value="Zn-dependent exopeptidases"/>
    <property type="match status" value="1"/>
</dbReference>
<comment type="catalytic activity">
    <reaction evidence="9">
        <text>Hydrolysis of dipeptides, preferentially hydrophobic dipeptides including prolyl amino acids.</text>
        <dbReference type="EC" id="3.4.13.18"/>
    </reaction>
</comment>
<evidence type="ECO:0000256" key="11">
    <source>
        <dbReference type="ARBA" id="ARBA00044252"/>
    </source>
</evidence>
<comment type="caution">
    <text evidence="19">The sequence shown here is derived from an EMBL/GenBank/DDBJ whole genome shotgun (WGS) entry which is preliminary data.</text>
</comment>
<evidence type="ECO:0000256" key="7">
    <source>
        <dbReference type="ARBA" id="ARBA00023049"/>
    </source>
</evidence>
<dbReference type="GO" id="GO:0070573">
    <property type="term" value="F:metallodipeptidase activity"/>
    <property type="evidence" value="ECO:0007669"/>
    <property type="project" value="TreeGrafter"/>
</dbReference>
<accession>A0A9D1IZS8</accession>
<dbReference type="InterPro" id="IPR011650">
    <property type="entry name" value="Peptidase_M20_dimer"/>
</dbReference>
<evidence type="ECO:0000256" key="17">
    <source>
        <dbReference type="ARBA" id="ARBA00078074"/>
    </source>
</evidence>
<comment type="cofactor">
    <cofactor evidence="2">
        <name>Zn(2+)</name>
        <dbReference type="ChEBI" id="CHEBI:29105"/>
    </cofactor>
</comment>
<evidence type="ECO:0000256" key="8">
    <source>
        <dbReference type="ARBA" id="ARBA00023285"/>
    </source>
</evidence>
<dbReference type="EMBL" id="DVHH01000236">
    <property type="protein sequence ID" value="HIR55881.1"/>
    <property type="molecule type" value="Genomic_DNA"/>
</dbReference>
<evidence type="ECO:0000313" key="19">
    <source>
        <dbReference type="EMBL" id="HIR55881.1"/>
    </source>
</evidence>
<dbReference type="AlphaFoldDB" id="A0A9D1IZS8"/>
<reference evidence="19" key="2">
    <citation type="journal article" date="2021" name="PeerJ">
        <title>Extensive microbial diversity within the chicken gut microbiome revealed by metagenomics and culture.</title>
        <authorList>
            <person name="Gilroy R."/>
            <person name="Ravi A."/>
            <person name="Getino M."/>
            <person name="Pursley I."/>
            <person name="Horton D.L."/>
            <person name="Alikhan N.F."/>
            <person name="Baker D."/>
            <person name="Gharbi K."/>
            <person name="Hall N."/>
            <person name="Watson M."/>
            <person name="Adriaenssens E.M."/>
            <person name="Foster-Nyarko E."/>
            <person name="Jarju S."/>
            <person name="Secka A."/>
            <person name="Antonio M."/>
            <person name="Oren A."/>
            <person name="Chaudhuri R.R."/>
            <person name="La Ragione R."/>
            <person name="Hildebrand F."/>
            <person name="Pallen M.J."/>
        </authorList>
    </citation>
    <scope>NUCLEOTIDE SEQUENCE</scope>
    <source>
        <strain evidence="19">ChiGjej3B3-7149</strain>
    </source>
</reference>
<keyword evidence="3" id="KW-0645">Protease</keyword>
<keyword evidence="5" id="KW-0378">Hydrolase</keyword>
<dbReference type="FunFam" id="3.40.630.10:FF:000072">
    <property type="entry name" value="Aminoacyl-histidine dipeptidase"/>
    <property type="match status" value="1"/>
</dbReference>
<dbReference type="CDD" id="cd03890">
    <property type="entry name" value="M20_pepD"/>
    <property type="match status" value="1"/>
</dbReference>
<keyword evidence="7" id="KW-0482">Metalloprotease</keyword>
<evidence type="ECO:0000256" key="2">
    <source>
        <dbReference type="ARBA" id="ARBA00001947"/>
    </source>
</evidence>
<organism evidence="19 20">
    <name type="scientific">Candidatus Scatomorpha intestinigallinarum</name>
    <dbReference type="NCBI Taxonomy" id="2840923"/>
    <lineage>
        <taxon>Bacteria</taxon>
        <taxon>Bacillati</taxon>
        <taxon>Bacillota</taxon>
        <taxon>Clostridia</taxon>
        <taxon>Eubacteriales</taxon>
        <taxon>Candidatus Scatomorpha</taxon>
    </lineage>
</organism>
<dbReference type="Gene3D" id="3.40.630.10">
    <property type="entry name" value="Zn peptidases"/>
    <property type="match status" value="2"/>
</dbReference>
<keyword evidence="4" id="KW-0479">Metal-binding</keyword>
<evidence type="ECO:0000256" key="12">
    <source>
        <dbReference type="ARBA" id="ARBA00061423"/>
    </source>
</evidence>
<dbReference type="PIRSF" id="PIRSF016599">
    <property type="entry name" value="Xaa-His_dipept"/>
    <property type="match status" value="1"/>
</dbReference>
<evidence type="ECO:0000256" key="9">
    <source>
        <dbReference type="ARBA" id="ARBA00036421"/>
    </source>
</evidence>
<gene>
    <name evidence="19" type="ORF">IAD36_09840</name>
</gene>
<dbReference type="Pfam" id="PF07687">
    <property type="entry name" value="M20_dimer"/>
    <property type="match status" value="1"/>
</dbReference>
<protein>
    <recommendedName>
        <fullName evidence="13">Cytosol non-specific dipeptidase</fullName>
        <ecNumber evidence="10">3.4.13.18</ecNumber>
    </recommendedName>
    <alternativeName>
        <fullName evidence="16">Aminoacyl-histidine dipeptidase</fullName>
    </alternativeName>
    <alternativeName>
        <fullName evidence="15">Beta-alanyl-histidine dipeptidase</fullName>
    </alternativeName>
    <alternativeName>
        <fullName evidence="14">Carnosinase</fullName>
    </alternativeName>
    <alternativeName>
        <fullName evidence="11">Peptidase D</fullName>
    </alternativeName>
    <alternativeName>
        <fullName evidence="17">Xaa-His dipeptidase</fullName>
    </alternativeName>
</protein>
<evidence type="ECO:0000256" key="3">
    <source>
        <dbReference type="ARBA" id="ARBA00022670"/>
    </source>
</evidence>
<proteinExistence type="inferred from homology"/>
<dbReference type="EC" id="3.4.13.18" evidence="10"/>
<evidence type="ECO:0000256" key="1">
    <source>
        <dbReference type="ARBA" id="ARBA00001941"/>
    </source>
</evidence>
<keyword evidence="8" id="KW-0170">Cobalt</keyword>
<evidence type="ECO:0000256" key="4">
    <source>
        <dbReference type="ARBA" id="ARBA00022723"/>
    </source>
</evidence>
<reference evidence="19" key="1">
    <citation type="submission" date="2020-10" db="EMBL/GenBank/DDBJ databases">
        <authorList>
            <person name="Gilroy R."/>
        </authorList>
    </citation>
    <scope>NUCLEOTIDE SEQUENCE</scope>
    <source>
        <strain evidence="19">ChiGjej3B3-7149</strain>
    </source>
</reference>
<dbReference type="FunFam" id="3.40.630.10:FF:000015">
    <property type="entry name" value="Aminoacyl-histidine dipeptidase PepD"/>
    <property type="match status" value="1"/>
</dbReference>
<dbReference type="Proteomes" id="UP000824238">
    <property type="component" value="Unassembled WGS sequence"/>
</dbReference>
<evidence type="ECO:0000256" key="15">
    <source>
        <dbReference type="ARBA" id="ARBA00076004"/>
    </source>
</evidence>
<comment type="similarity">
    <text evidence="12">Belongs to the peptidase M20C family.</text>
</comment>
<dbReference type="Pfam" id="PF01546">
    <property type="entry name" value="Peptidase_M20"/>
    <property type="match status" value="1"/>
</dbReference>
<dbReference type="GO" id="GO:0046872">
    <property type="term" value="F:metal ion binding"/>
    <property type="evidence" value="ECO:0007669"/>
    <property type="project" value="UniProtKB-KW"/>
</dbReference>
<dbReference type="PRINTS" id="PR00934">
    <property type="entry name" value="XHISDIPTASE"/>
</dbReference>
<evidence type="ECO:0000256" key="14">
    <source>
        <dbReference type="ARBA" id="ARBA00075285"/>
    </source>
</evidence>
<comment type="cofactor">
    <cofactor evidence="1">
        <name>Co(2+)</name>
        <dbReference type="ChEBI" id="CHEBI:48828"/>
    </cofactor>
</comment>
<name>A0A9D1IZS8_9FIRM</name>
<sequence length="482" mass="51410">MGVLAQLEPKEVFSYFETICGIPHGSGNTGPIADYLVQFAKDNGLEWYRDAANNVVLTKPASPGYEGADTIILQAHTDMVCEKAPGVEFDFTKDAIRPIVEDDVIRADGTTLGADDGISVAMILALLSDKELKHPKLEALLTSDEEIGLIGAFAFDCSHVTGHKLINLDSEYEGVLMCSCAGGANAYSTIPVDREEVKLQLVELSIGGLASGHSGVEIDKGRANSNVLMGRLLRTLSEKVPCRLVKLEGGSRETAIAAAATALVGVPEVSAAEAVEIAMACGAVYAREYAAAEPGLCVNAKAADVDTVKALSLESTARVIRVLLALPDSVQAMSMDMPGLVQTSINFGVLQLREDELYCANTVRSSMTTQKMWILDKVKAVVELAGGKTEIAGSYPGWSYNPNSVVKDTILRAYKSLFGKEATVEAVHAGIECGLFADSIPNLDCVSIGPNMADVHTPREHVSISSTRRTYELLREVLAQSR</sequence>
<dbReference type="PANTHER" id="PTHR43501">
    <property type="entry name" value="CYTOSOL NON-SPECIFIC DIPEPTIDASE"/>
    <property type="match status" value="1"/>
</dbReference>
<dbReference type="NCBIfam" id="TIGR01893">
    <property type="entry name" value="aa-his-dipept"/>
    <property type="match status" value="1"/>
</dbReference>
<keyword evidence="6" id="KW-0862">Zinc</keyword>
<evidence type="ECO:0000256" key="10">
    <source>
        <dbReference type="ARBA" id="ARBA00038976"/>
    </source>
</evidence>
<dbReference type="InterPro" id="IPR001160">
    <property type="entry name" value="Peptidase_M20C"/>
</dbReference>
<evidence type="ECO:0000256" key="16">
    <source>
        <dbReference type="ARBA" id="ARBA00077688"/>
    </source>
</evidence>
<evidence type="ECO:0000313" key="20">
    <source>
        <dbReference type="Proteomes" id="UP000824238"/>
    </source>
</evidence>
<dbReference type="PANTHER" id="PTHR43501:SF1">
    <property type="entry name" value="CYTOSOL NON-SPECIFIC DIPEPTIDASE"/>
    <property type="match status" value="1"/>
</dbReference>
<evidence type="ECO:0000256" key="13">
    <source>
        <dbReference type="ARBA" id="ARBA00071271"/>
    </source>
</evidence>
<dbReference type="GO" id="GO:0006508">
    <property type="term" value="P:proteolysis"/>
    <property type="evidence" value="ECO:0007669"/>
    <property type="project" value="UniProtKB-KW"/>
</dbReference>
<dbReference type="GO" id="GO:0005829">
    <property type="term" value="C:cytosol"/>
    <property type="evidence" value="ECO:0007669"/>
    <property type="project" value="TreeGrafter"/>
</dbReference>